<protein>
    <submittedName>
        <fullName evidence="3">DUF4980 domain-containing protein</fullName>
    </submittedName>
</protein>
<evidence type="ECO:0000256" key="1">
    <source>
        <dbReference type="SAM" id="SignalP"/>
    </source>
</evidence>
<evidence type="ECO:0000313" key="3">
    <source>
        <dbReference type="EMBL" id="MBM6660302.1"/>
    </source>
</evidence>
<keyword evidence="4" id="KW-1185">Reference proteome</keyword>
<comment type="caution">
    <text evidence="3">The sequence shown here is derived from an EMBL/GenBank/DDBJ whole genome shotgun (WGS) entry which is preliminary data.</text>
</comment>
<reference evidence="3 4" key="1">
    <citation type="journal article" date="2021" name="Sci. Rep.">
        <title>The distribution of antibiotic resistance genes in chicken gut microbiota commensals.</title>
        <authorList>
            <person name="Juricova H."/>
            <person name="Matiasovicova J."/>
            <person name="Kubasova T."/>
            <person name="Cejkova D."/>
            <person name="Rychlik I."/>
        </authorList>
    </citation>
    <scope>NUCLEOTIDE SEQUENCE [LARGE SCALE GENOMIC DNA]</scope>
    <source>
        <strain evidence="3 4">An819</strain>
    </source>
</reference>
<accession>A0A938WJR1</accession>
<feature type="signal peptide" evidence="1">
    <location>
        <begin position="1"/>
        <end position="23"/>
    </location>
</feature>
<name>A0A938WJR1_9BACT</name>
<feature type="chain" id="PRO_5037045227" evidence="1">
    <location>
        <begin position="24"/>
        <end position="142"/>
    </location>
</feature>
<dbReference type="InterPro" id="IPR032313">
    <property type="entry name" value="DUF4980"/>
</dbReference>
<dbReference type="EMBL" id="JACJJL010000001">
    <property type="protein sequence ID" value="MBM6660302.1"/>
    <property type="molecule type" value="Genomic_DNA"/>
</dbReference>
<gene>
    <name evidence="3" type="ORF">H6B30_00785</name>
</gene>
<organism evidence="3 4">
    <name type="scientific">Marseilla massiliensis</name>
    <dbReference type="NCBI Taxonomy" id="1841864"/>
    <lineage>
        <taxon>Bacteria</taxon>
        <taxon>Pseudomonadati</taxon>
        <taxon>Bacteroidota</taxon>
        <taxon>Bacteroidia</taxon>
        <taxon>Bacteroidales</taxon>
        <taxon>Prevotellaceae</taxon>
        <taxon>Marseilla</taxon>
    </lineage>
</organism>
<keyword evidence="1" id="KW-0732">Signal</keyword>
<evidence type="ECO:0000313" key="4">
    <source>
        <dbReference type="Proteomes" id="UP000764045"/>
    </source>
</evidence>
<dbReference type="Pfam" id="PF16352">
    <property type="entry name" value="DUF4980"/>
    <property type="match status" value="1"/>
</dbReference>
<proteinExistence type="predicted"/>
<evidence type="ECO:0000259" key="2">
    <source>
        <dbReference type="Pfam" id="PF16352"/>
    </source>
</evidence>
<dbReference type="RefSeq" id="WP_205106926.1">
    <property type="nucleotide sequence ID" value="NZ_CAWUJD010000001.1"/>
</dbReference>
<sequence>MNKTFITRAIAFAVTVVAAQAAAAQDYNVHHSGDTVIAELSPQAIFVRTSGDTTIVEITSPKRYIFLPVEKDKPEVRVQLSTGSPDDPWKSVRLAREKIDYYTPMPLGGGEKATLKFLGIAPDALALQALKMDDTWSKPRNK</sequence>
<feature type="domain" description="DUF4980" evidence="2">
    <location>
        <begin position="53"/>
        <end position="117"/>
    </location>
</feature>
<dbReference type="AlphaFoldDB" id="A0A938WJR1"/>
<dbReference type="Proteomes" id="UP000764045">
    <property type="component" value="Unassembled WGS sequence"/>
</dbReference>